<accession>A0A8J2WKJ3</accession>
<sequence>MKKRILSQLILVFITLATTYATEKLVVGNLINKDPNQRSLVEIFGQETESESHFRQDLEIESEIIQMDPKAYSHVRNPREYIPAYNLSVETRAKIKKLSDELLEEADINIERQSLHQKKREEIRILTKELEDTPDRVAEIKSLKNVLKMKEQNATYLLETARQKANDSITKLQKENDELRKNASTTKVKAYEVKSKTILELQTEKKTAEDALTKLQNDYDELQNKTDKIVGNSSNLNSRISNLETDLKNAINQLKSADNNLQNCENMANNYLIARNQQEQQLQAKKNEIQNRIFEMQRQINELNNCCEKKQC</sequence>
<dbReference type="AlphaFoldDB" id="A0A8J2WKJ3"/>
<feature type="signal peptide" evidence="2">
    <location>
        <begin position="1"/>
        <end position="21"/>
    </location>
</feature>
<reference evidence="3" key="1">
    <citation type="submission" date="2021-11" db="EMBL/GenBank/DDBJ databases">
        <authorList>
            <person name="Schell T."/>
        </authorList>
    </citation>
    <scope>NUCLEOTIDE SEQUENCE</scope>
    <source>
        <strain evidence="3">M5</strain>
    </source>
</reference>
<gene>
    <name evidence="3" type="ORF">DGAL_LOCUS11530</name>
</gene>
<dbReference type="Gene3D" id="1.20.5.340">
    <property type="match status" value="1"/>
</dbReference>
<keyword evidence="4" id="KW-1185">Reference proteome</keyword>
<comment type="caution">
    <text evidence="3">The sequence shown here is derived from an EMBL/GenBank/DDBJ whole genome shotgun (WGS) entry which is preliminary data.</text>
</comment>
<keyword evidence="1" id="KW-0175">Coiled coil</keyword>
<name>A0A8J2WKJ3_9CRUS</name>
<feature type="chain" id="PRO_5035284085" description="Chromosome partition protein Smc" evidence="2">
    <location>
        <begin position="22"/>
        <end position="312"/>
    </location>
</feature>
<proteinExistence type="predicted"/>
<evidence type="ECO:0000313" key="4">
    <source>
        <dbReference type="Proteomes" id="UP000789390"/>
    </source>
</evidence>
<dbReference type="Proteomes" id="UP000789390">
    <property type="component" value="Unassembled WGS sequence"/>
</dbReference>
<dbReference type="EMBL" id="CAKKLH010000281">
    <property type="protein sequence ID" value="CAH0108163.1"/>
    <property type="molecule type" value="Genomic_DNA"/>
</dbReference>
<organism evidence="3 4">
    <name type="scientific">Daphnia galeata</name>
    <dbReference type="NCBI Taxonomy" id="27404"/>
    <lineage>
        <taxon>Eukaryota</taxon>
        <taxon>Metazoa</taxon>
        <taxon>Ecdysozoa</taxon>
        <taxon>Arthropoda</taxon>
        <taxon>Crustacea</taxon>
        <taxon>Branchiopoda</taxon>
        <taxon>Diplostraca</taxon>
        <taxon>Cladocera</taxon>
        <taxon>Anomopoda</taxon>
        <taxon>Daphniidae</taxon>
        <taxon>Daphnia</taxon>
    </lineage>
</organism>
<feature type="coiled-coil region" evidence="1">
    <location>
        <begin position="158"/>
        <end position="306"/>
    </location>
</feature>
<dbReference type="SUPFAM" id="SSF57997">
    <property type="entry name" value="Tropomyosin"/>
    <property type="match status" value="1"/>
</dbReference>
<evidence type="ECO:0000313" key="3">
    <source>
        <dbReference type="EMBL" id="CAH0108163.1"/>
    </source>
</evidence>
<evidence type="ECO:0000256" key="2">
    <source>
        <dbReference type="SAM" id="SignalP"/>
    </source>
</evidence>
<evidence type="ECO:0008006" key="5">
    <source>
        <dbReference type="Google" id="ProtNLM"/>
    </source>
</evidence>
<keyword evidence="2" id="KW-0732">Signal</keyword>
<protein>
    <recommendedName>
        <fullName evidence="5">Chromosome partition protein Smc</fullName>
    </recommendedName>
</protein>
<evidence type="ECO:0000256" key="1">
    <source>
        <dbReference type="SAM" id="Coils"/>
    </source>
</evidence>